<reference evidence="3" key="1">
    <citation type="submission" date="2022-01" db="EMBL/GenBank/DDBJ databases">
        <authorList>
            <person name="King R."/>
        </authorList>
    </citation>
    <scope>NUCLEOTIDE SEQUENCE</scope>
</reference>
<dbReference type="EMBL" id="OV725081">
    <property type="protein sequence ID" value="CAH1401213.1"/>
    <property type="molecule type" value="Genomic_DNA"/>
</dbReference>
<evidence type="ECO:0000313" key="3">
    <source>
        <dbReference type="EMBL" id="CAH1401213.1"/>
    </source>
</evidence>
<feature type="compositionally biased region" description="Low complexity" evidence="1">
    <location>
        <begin position="150"/>
        <end position="163"/>
    </location>
</feature>
<feature type="chain" id="PRO_5040200914" description="Neuropeptide" evidence="2">
    <location>
        <begin position="19"/>
        <end position="606"/>
    </location>
</feature>
<sequence length="606" mass="66436">MLMYPLNVFLRLVLPVVGNGPIAQNDWSGSERDLAVPKKRRRRIYNTDPGVHDDEDDEDEVLPPLSSRSSSLLQFETLEKQCETVFRTTASAEPFHSPSLASSFSFDSLETSRWRFSGSPDSLDGGQSTISSSCSSSSHISSSDEERVSRSFSSRSGNESYRSSLKSHRSFDSLVNCQEKASLLNGEFSQSLNNTMLAVEEEEPTTAPPRCLYQTVECLNEVAGKPASKPQEAKKKSQRSAENLSEDSGFGEHIPRGHLRRASSSGVFAGAEQEPKIDRQPGWGEANYSYWQSAPDLLDQSPSAVEKVSTTSLVFPAHEEDSDIPESKGLNMNTVSTPNLYGEELEDGEYELKFGDNALNRAHSFKEGELRKSKSKGSNIQITTSFINLNASAGSLHSKVHFSPVVSEVSFRDTSEEELTEKVGKDVKVAESGGGPQHRPVVVEQSVMEQPAKKNKIGGFFQRFSLRRLSGRDKKKKEKKWNGSGQPGVAKTVVAAAEVEDVQIIPLHPPEEKRPPPPPRAPERLREPPPSPSAMPTAPRAGLLETDLDTVHDGPPKTRSLLDLGAGGSRPQQPPSPAADTRAKSMEFLLDKQAQFSVKVTLISYQ</sequence>
<dbReference type="AlphaFoldDB" id="A0A9P0MMZ7"/>
<proteinExistence type="predicted"/>
<dbReference type="Proteomes" id="UP001152798">
    <property type="component" value="Chromosome 5"/>
</dbReference>
<organism evidence="3 4">
    <name type="scientific">Nezara viridula</name>
    <name type="common">Southern green stink bug</name>
    <name type="synonym">Cimex viridulus</name>
    <dbReference type="NCBI Taxonomy" id="85310"/>
    <lineage>
        <taxon>Eukaryota</taxon>
        <taxon>Metazoa</taxon>
        <taxon>Ecdysozoa</taxon>
        <taxon>Arthropoda</taxon>
        <taxon>Hexapoda</taxon>
        <taxon>Insecta</taxon>
        <taxon>Pterygota</taxon>
        <taxon>Neoptera</taxon>
        <taxon>Paraneoptera</taxon>
        <taxon>Hemiptera</taxon>
        <taxon>Heteroptera</taxon>
        <taxon>Panheteroptera</taxon>
        <taxon>Pentatomomorpha</taxon>
        <taxon>Pentatomoidea</taxon>
        <taxon>Pentatomidae</taxon>
        <taxon>Pentatominae</taxon>
        <taxon>Nezara</taxon>
    </lineage>
</organism>
<evidence type="ECO:0000256" key="1">
    <source>
        <dbReference type="SAM" id="MobiDB-lite"/>
    </source>
</evidence>
<feature type="region of interest" description="Disordered" evidence="1">
    <location>
        <begin position="46"/>
        <end position="66"/>
    </location>
</feature>
<name>A0A9P0MMZ7_NEZVI</name>
<accession>A0A9P0MMZ7</accession>
<feature type="region of interest" description="Disordered" evidence="1">
    <location>
        <begin position="468"/>
        <end position="489"/>
    </location>
</feature>
<keyword evidence="4" id="KW-1185">Reference proteome</keyword>
<protein>
    <recommendedName>
        <fullName evidence="5">Neuropeptide</fullName>
    </recommendedName>
</protein>
<feature type="region of interest" description="Disordered" evidence="1">
    <location>
        <begin position="224"/>
        <end position="265"/>
    </location>
</feature>
<feature type="compositionally biased region" description="Low complexity" evidence="1">
    <location>
        <begin position="128"/>
        <end position="141"/>
    </location>
</feature>
<feature type="region of interest" description="Disordered" evidence="1">
    <location>
        <begin position="117"/>
        <end position="163"/>
    </location>
</feature>
<feature type="compositionally biased region" description="Basic and acidic residues" evidence="1">
    <location>
        <begin position="509"/>
        <end position="527"/>
    </location>
</feature>
<evidence type="ECO:0000313" key="4">
    <source>
        <dbReference type="Proteomes" id="UP001152798"/>
    </source>
</evidence>
<evidence type="ECO:0008006" key="5">
    <source>
        <dbReference type="Google" id="ProtNLM"/>
    </source>
</evidence>
<dbReference type="OrthoDB" id="6622090at2759"/>
<feature type="region of interest" description="Disordered" evidence="1">
    <location>
        <begin position="503"/>
        <end position="585"/>
    </location>
</feature>
<evidence type="ECO:0000256" key="2">
    <source>
        <dbReference type="SAM" id="SignalP"/>
    </source>
</evidence>
<gene>
    <name evidence="3" type="ORF">NEZAVI_LOCUS10287</name>
</gene>
<keyword evidence="2" id="KW-0732">Signal</keyword>
<feature type="signal peptide" evidence="2">
    <location>
        <begin position="1"/>
        <end position="18"/>
    </location>
</feature>